<keyword evidence="3" id="KW-1185">Reference proteome</keyword>
<feature type="chain" id="PRO_5046653993" description="Outer membrane protein beta-barrel domain-containing protein" evidence="1">
    <location>
        <begin position="21"/>
        <end position="210"/>
    </location>
</feature>
<sequence length="210" mass="22173">MRAVALILAVLAVSPSGALAATPRDPDFEPEEPVHSLALGPAPSGTPVVSMDVGWLWSGLRLDLGITSLVGLILSADTMLLYRGFDSNTGVHFGVRLTPITGGAFRLSIEGTAGQIFIPMSIGSETLTQIRGDVIFGTTIDPVTVYGRFGLIGEKGSDVPGRPSFLGQEQLGAGVETAWRRYVFGAEAYVWARPGHSGIGQWRLRAGIVL</sequence>
<dbReference type="Proteomes" id="UP001162891">
    <property type="component" value="Chromosome"/>
</dbReference>
<evidence type="ECO:0000313" key="3">
    <source>
        <dbReference type="Proteomes" id="UP001162891"/>
    </source>
</evidence>
<protein>
    <recommendedName>
        <fullName evidence="4">Outer membrane protein beta-barrel domain-containing protein</fullName>
    </recommendedName>
</protein>
<evidence type="ECO:0008006" key="4">
    <source>
        <dbReference type="Google" id="ProtNLM"/>
    </source>
</evidence>
<evidence type="ECO:0000256" key="1">
    <source>
        <dbReference type="SAM" id="SignalP"/>
    </source>
</evidence>
<keyword evidence="1" id="KW-0732">Signal</keyword>
<evidence type="ECO:0000313" key="2">
    <source>
        <dbReference type="EMBL" id="BDG03365.1"/>
    </source>
</evidence>
<organism evidence="2 3">
    <name type="scientific">Anaeromyxobacter oryzae</name>
    <dbReference type="NCBI Taxonomy" id="2918170"/>
    <lineage>
        <taxon>Bacteria</taxon>
        <taxon>Pseudomonadati</taxon>
        <taxon>Myxococcota</taxon>
        <taxon>Myxococcia</taxon>
        <taxon>Myxococcales</taxon>
        <taxon>Cystobacterineae</taxon>
        <taxon>Anaeromyxobacteraceae</taxon>
        <taxon>Anaeromyxobacter</taxon>
    </lineage>
</organism>
<dbReference type="EMBL" id="AP025591">
    <property type="protein sequence ID" value="BDG03365.1"/>
    <property type="molecule type" value="Genomic_DNA"/>
</dbReference>
<name>A0ABN6MR07_9BACT</name>
<reference evidence="3" key="1">
    <citation type="journal article" date="2022" name="Int. J. Syst. Evol. Microbiol.">
        <title>Anaeromyxobacter oryzae sp. nov., Anaeromyxobacter diazotrophicus sp. nov. and Anaeromyxobacter paludicola sp. nov., isolated from paddy soils.</title>
        <authorList>
            <person name="Itoh H."/>
            <person name="Xu Z."/>
            <person name="Mise K."/>
            <person name="Masuda Y."/>
            <person name="Ushijima N."/>
            <person name="Hayakawa C."/>
            <person name="Shiratori Y."/>
            <person name="Senoo K."/>
        </authorList>
    </citation>
    <scope>NUCLEOTIDE SEQUENCE [LARGE SCALE GENOMIC DNA]</scope>
    <source>
        <strain evidence="3">Red232</strain>
    </source>
</reference>
<proteinExistence type="predicted"/>
<accession>A0ABN6MR07</accession>
<feature type="signal peptide" evidence="1">
    <location>
        <begin position="1"/>
        <end position="20"/>
    </location>
</feature>
<dbReference type="RefSeq" id="WP_248361311.1">
    <property type="nucleotide sequence ID" value="NZ_AP025591.1"/>
</dbReference>
<gene>
    <name evidence="2" type="ORF">AMOR_23610</name>
</gene>